<dbReference type="Gene3D" id="3.40.50.261">
    <property type="entry name" value="Succinyl-CoA synthetase domains"/>
    <property type="match status" value="2"/>
</dbReference>
<keyword evidence="4" id="KW-1185">Reference proteome</keyword>
<dbReference type="InterPro" id="IPR016102">
    <property type="entry name" value="Succinyl-CoA_synth-like"/>
</dbReference>
<dbReference type="InterPro" id="IPR013815">
    <property type="entry name" value="ATP_grasp_subdomain_1"/>
</dbReference>
<dbReference type="InterPro" id="IPR036291">
    <property type="entry name" value="NAD(P)-bd_dom_sf"/>
</dbReference>
<dbReference type="Pfam" id="PF13549">
    <property type="entry name" value="ATP-grasp_5"/>
    <property type="match status" value="1"/>
</dbReference>
<dbReference type="Gene3D" id="3.40.50.720">
    <property type="entry name" value="NAD(P)-binding Rossmann-like Domain"/>
    <property type="match status" value="1"/>
</dbReference>
<dbReference type="SUPFAM" id="SSF51735">
    <property type="entry name" value="NAD(P)-binding Rossmann-fold domains"/>
    <property type="match status" value="1"/>
</dbReference>
<proteinExistence type="predicted"/>
<dbReference type="Pfam" id="PF13607">
    <property type="entry name" value="Succ_CoA_lig"/>
    <property type="match status" value="1"/>
</dbReference>
<feature type="domain" description="CoA-binding" evidence="2">
    <location>
        <begin position="10"/>
        <end position="105"/>
    </location>
</feature>
<dbReference type="Pfam" id="PF13380">
    <property type="entry name" value="CoA_binding_2"/>
    <property type="match status" value="1"/>
</dbReference>
<evidence type="ECO:0000313" key="3">
    <source>
        <dbReference type="EMBL" id="MBL6076792.1"/>
    </source>
</evidence>
<evidence type="ECO:0000256" key="1">
    <source>
        <dbReference type="ARBA" id="ARBA00022532"/>
    </source>
</evidence>
<dbReference type="RefSeq" id="WP_202829958.1">
    <property type="nucleotide sequence ID" value="NZ_JAETWB010000001.1"/>
</dbReference>
<accession>A0ABS1TZA9</accession>
<sequence length="693" mass="71537">MTRASLAEALFHPRSIALIGASPDPAKTNSRPQRILAKAGYAGRILPINPSRSEIGGLPAYPSVREAPGPVDHALIMVPAAAVLGAIEDCVAAGVPAATIYSAGFAEIGEEGRALQDRIVGIARAGGLRLVGPNCLGLLNVTDAIPITVNAAVEAEPLLPGWLGMVSQSGSMMGALLSRCAARGLGFSKLTSVGNECDLGVGEIAEILVEDEATKAILLFLETFRDAEALARAAHRAHALGKPVIAYKLGRSELGRRIAVSHTGAMVGGDELAAAFFRDHGILRVETLEALVELPRLVLGHRPGTGARRRVAALTGTGGGAGMIVDRLGLLGDEVLVPPEDFRAALATEGVPVSDSPLIDLPMGGTKGQYPAALRALLRSDHCDAVLAVLGSTARLRPESHVEEFILAAGPGAKPLAVFCAPQADGALAVLDRAGIAGFRTPESCADALHATLAWEAPRRRPPVPAQAMEGPRALLAGRAAGVLDEAESCALFAALGLPVPPLQVLQSPDEFTGEGRFAVKILSPDIAHKTDAGLVRLGLEGEAAVRAAAAGLLERARSRFPAARLRGVLAAPMQQGLAEVILGFRRDPEVGPVVVLGMGGVMAELRRSFTLRLAAVTVAEAGEMIGVLPELKPLAGWRNLPRGDLGALAHAVAAFSTLAALPEVQEAEINPLMIRAGAEGGVVALDGLVRLG</sequence>
<dbReference type="SMART" id="SM00881">
    <property type="entry name" value="CoA_binding"/>
    <property type="match status" value="1"/>
</dbReference>
<keyword evidence="3" id="KW-0436">Ligase</keyword>
<gene>
    <name evidence="3" type="ORF">JMJ56_02160</name>
</gene>
<dbReference type="SUPFAM" id="SSF52210">
    <property type="entry name" value="Succinyl-CoA synthetase domains"/>
    <property type="match status" value="2"/>
</dbReference>
<dbReference type="Gene3D" id="3.30.470.20">
    <property type="entry name" value="ATP-grasp fold, B domain"/>
    <property type="match status" value="1"/>
</dbReference>
<dbReference type="InterPro" id="IPR003781">
    <property type="entry name" value="CoA-bd"/>
</dbReference>
<keyword evidence="1" id="KW-0816">Tricarboxylic acid cycle</keyword>
<dbReference type="SUPFAM" id="SSF56059">
    <property type="entry name" value="Glutathione synthetase ATP-binding domain-like"/>
    <property type="match status" value="1"/>
</dbReference>
<dbReference type="PANTHER" id="PTHR42793:SF4">
    <property type="entry name" value="BLL6376 PROTEIN"/>
    <property type="match status" value="1"/>
</dbReference>
<reference evidence="3 4" key="1">
    <citation type="submission" date="2021-01" db="EMBL/GenBank/DDBJ databases">
        <title>Belnapia mucosa sp. nov. and Belnapia arida sp. nov., isolated from the Tabernas Desert (Almeria, Spain).</title>
        <authorList>
            <person name="Molina-Menor E."/>
            <person name="Vidal-Verdu A."/>
            <person name="Calonge A."/>
            <person name="Satari L."/>
            <person name="Pereto J."/>
            <person name="Porcar M."/>
        </authorList>
    </citation>
    <scope>NUCLEOTIDE SEQUENCE [LARGE SCALE GENOMIC DNA]</scope>
    <source>
        <strain evidence="3 4">T18</strain>
    </source>
</reference>
<dbReference type="PANTHER" id="PTHR42793">
    <property type="entry name" value="COA BINDING DOMAIN CONTAINING PROTEIN"/>
    <property type="match status" value="1"/>
</dbReference>
<dbReference type="Gene3D" id="3.30.1490.20">
    <property type="entry name" value="ATP-grasp fold, A domain"/>
    <property type="match status" value="1"/>
</dbReference>
<dbReference type="Proteomes" id="UP000660885">
    <property type="component" value="Unassembled WGS sequence"/>
</dbReference>
<dbReference type="EMBL" id="JAETWB010000001">
    <property type="protein sequence ID" value="MBL6076792.1"/>
    <property type="molecule type" value="Genomic_DNA"/>
</dbReference>
<organism evidence="3 4">
    <name type="scientific">Belnapia arida</name>
    <dbReference type="NCBI Taxonomy" id="2804533"/>
    <lineage>
        <taxon>Bacteria</taxon>
        <taxon>Pseudomonadati</taxon>
        <taxon>Pseudomonadota</taxon>
        <taxon>Alphaproteobacteria</taxon>
        <taxon>Acetobacterales</taxon>
        <taxon>Roseomonadaceae</taxon>
        <taxon>Belnapia</taxon>
    </lineage>
</organism>
<evidence type="ECO:0000259" key="2">
    <source>
        <dbReference type="SMART" id="SM00881"/>
    </source>
</evidence>
<protein>
    <submittedName>
        <fullName evidence="3">Acetate--CoA ligase family protein</fullName>
    </submittedName>
</protein>
<name>A0ABS1TZA9_9PROT</name>
<evidence type="ECO:0000313" key="4">
    <source>
        <dbReference type="Proteomes" id="UP000660885"/>
    </source>
</evidence>
<comment type="caution">
    <text evidence="3">The sequence shown here is derived from an EMBL/GenBank/DDBJ whole genome shotgun (WGS) entry which is preliminary data.</text>
</comment>
<dbReference type="GO" id="GO:0016874">
    <property type="term" value="F:ligase activity"/>
    <property type="evidence" value="ECO:0007669"/>
    <property type="project" value="UniProtKB-KW"/>
</dbReference>
<dbReference type="InterPro" id="IPR032875">
    <property type="entry name" value="Succ_CoA_lig_flav_dom"/>
</dbReference>